<keyword evidence="3" id="KW-0285">Flavoprotein</keyword>
<dbReference type="EMBL" id="PDJE01000001">
    <property type="protein sequence ID" value="PFG31181.1"/>
    <property type="molecule type" value="Genomic_DNA"/>
</dbReference>
<dbReference type="PANTHER" id="PTHR11985">
    <property type="entry name" value="GLYCEROL-3-PHOSPHATE DEHYDROGENASE"/>
    <property type="match status" value="1"/>
</dbReference>
<dbReference type="RefSeq" id="WP_098407554.1">
    <property type="nucleotide sequence ID" value="NZ_PDJE01000001.1"/>
</dbReference>
<dbReference type="InterPro" id="IPR036188">
    <property type="entry name" value="FAD/NAD-bd_sf"/>
</dbReference>
<sequence length="397" mass="41860">MGKERLIVIGAGVTGSAIARDASMRGIPTTVIESGEIGGGTSGRFHSMLQSGARYVVTDTEYAAECMQERKISERIASFARVDTEGLFVLFEDDDPKFGDRFAESCAVAGIPAKWLDSSEIAAREPNIAASQGGFVVPDAVFHPWEMVPAIAASAISHGAEFLTHTRAVSIESTGSTISGVIVEDESGTRWTVAADCVVISAGTWSPSLGESVGLNIDVETAKGSMLVVHQEMVNSVVNRCRQPQSFDIAVPLNGSTVFGTTSVIVHSPDDTEVSTEELEQLRAELKKFIPTTATMDESQWNSYAGVRPLVSAAPGEGGAVSRKHAVFAGEVAGVLGVVGGSFSTHRAMAEDVVDRVASQLGVRQESRTAFEALAPATNVVWSDNAPMQRRGIALAS</sequence>
<evidence type="ECO:0000256" key="2">
    <source>
        <dbReference type="ARBA" id="ARBA00007330"/>
    </source>
</evidence>
<dbReference type="SUPFAM" id="SSF54373">
    <property type="entry name" value="FAD-linked reductases, C-terminal domain"/>
    <property type="match status" value="1"/>
</dbReference>
<comment type="caution">
    <text evidence="7">The sequence shown here is derived from an EMBL/GenBank/DDBJ whole genome shotgun (WGS) entry which is preliminary data.</text>
</comment>
<dbReference type="GO" id="GO:0004368">
    <property type="term" value="F:glycerol-3-phosphate dehydrogenase (quinone) activity"/>
    <property type="evidence" value="ECO:0007669"/>
    <property type="project" value="InterPro"/>
</dbReference>
<keyword evidence="8" id="KW-1185">Reference proteome</keyword>
<comment type="cofactor">
    <cofactor evidence="1">
        <name>FAD</name>
        <dbReference type="ChEBI" id="CHEBI:57692"/>
    </cofactor>
</comment>
<keyword evidence="4" id="KW-0274">FAD</keyword>
<dbReference type="SUPFAM" id="SSF51905">
    <property type="entry name" value="FAD/NAD(P)-binding domain"/>
    <property type="match status" value="1"/>
</dbReference>
<dbReference type="InterPro" id="IPR006076">
    <property type="entry name" value="FAD-dep_OxRdtase"/>
</dbReference>
<name>A0A2A9DXW7_9MICO</name>
<evidence type="ECO:0000313" key="7">
    <source>
        <dbReference type="EMBL" id="PFG31181.1"/>
    </source>
</evidence>
<evidence type="ECO:0000256" key="4">
    <source>
        <dbReference type="ARBA" id="ARBA00022827"/>
    </source>
</evidence>
<organism evidence="7 8">
    <name type="scientific">Paramicrobacterium agarici</name>
    <dbReference type="NCBI Taxonomy" id="630514"/>
    <lineage>
        <taxon>Bacteria</taxon>
        <taxon>Bacillati</taxon>
        <taxon>Actinomycetota</taxon>
        <taxon>Actinomycetes</taxon>
        <taxon>Micrococcales</taxon>
        <taxon>Microbacteriaceae</taxon>
        <taxon>Paramicrobacterium</taxon>
    </lineage>
</organism>
<accession>A0A2A9DXW7</accession>
<dbReference type="PRINTS" id="PR01001">
    <property type="entry name" value="FADG3PDH"/>
</dbReference>
<dbReference type="Pfam" id="PF01266">
    <property type="entry name" value="DAO"/>
    <property type="match status" value="1"/>
</dbReference>
<evidence type="ECO:0000256" key="5">
    <source>
        <dbReference type="ARBA" id="ARBA00023002"/>
    </source>
</evidence>
<evidence type="ECO:0000256" key="1">
    <source>
        <dbReference type="ARBA" id="ARBA00001974"/>
    </source>
</evidence>
<dbReference type="InterPro" id="IPR000447">
    <property type="entry name" value="G3P_DH_FAD-dep"/>
</dbReference>
<dbReference type="Gene3D" id="3.50.50.60">
    <property type="entry name" value="FAD/NAD(P)-binding domain"/>
    <property type="match status" value="3"/>
</dbReference>
<dbReference type="GO" id="GO:0006072">
    <property type="term" value="P:glycerol-3-phosphate metabolic process"/>
    <property type="evidence" value="ECO:0007669"/>
    <property type="project" value="InterPro"/>
</dbReference>
<proteinExistence type="inferred from homology"/>
<evidence type="ECO:0000313" key="8">
    <source>
        <dbReference type="Proteomes" id="UP000221369"/>
    </source>
</evidence>
<reference evidence="7 8" key="1">
    <citation type="submission" date="2017-10" db="EMBL/GenBank/DDBJ databases">
        <title>Sequencing the genomes of 1000 actinobacteria strains.</title>
        <authorList>
            <person name="Klenk H.-P."/>
        </authorList>
    </citation>
    <scope>NUCLEOTIDE SEQUENCE [LARGE SCALE GENOMIC DNA]</scope>
    <source>
        <strain evidence="7 8">DSM 21798</strain>
    </source>
</reference>
<gene>
    <name evidence="7" type="ORF">ATJ78_2136</name>
</gene>
<dbReference type="AlphaFoldDB" id="A0A2A9DXW7"/>
<evidence type="ECO:0000256" key="3">
    <source>
        <dbReference type="ARBA" id="ARBA00022630"/>
    </source>
</evidence>
<evidence type="ECO:0000259" key="6">
    <source>
        <dbReference type="Pfam" id="PF01266"/>
    </source>
</evidence>
<keyword evidence="5" id="KW-0560">Oxidoreductase</keyword>
<comment type="similarity">
    <text evidence="2">Belongs to the FAD-dependent glycerol-3-phosphate dehydrogenase family.</text>
</comment>
<protein>
    <submittedName>
        <fullName evidence="7">Glycerol-3-phosphate dehydrogenase</fullName>
    </submittedName>
</protein>
<dbReference type="PANTHER" id="PTHR11985:SF15">
    <property type="entry name" value="GLYCEROL-3-PHOSPHATE DEHYDROGENASE, MITOCHONDRIAL"/>
    <property type="match status" value="1"/>
</dbReference>
<feature type="domain" description="FAD dependent oxidoreductase" evidence="6">
    <location>
        <begin position="6"/>
        <end position="322"/>
    </location>
</feature>
<dbReference type="Proteomes" id="UP000221369">
    <property type="component" value="Unassembled WGS sequence"/>
</dbReference>